<feature type="transmembrane region" description="Helical" evidence="6">
    <location>
        <begin position="388"/>
        <end position="413"/>
    </location>
</feature>
<dbReference type="Proteomes" id="UP000664795">
    <property type="component" value="Unassembled WGS sequence"/>
</dbReference>
<dbReference type="AlphaFoldDB" id="A0A939K0Y3"/>
<dbReference type="InterPro" id="IPR050250">
    <property type="entry name" value="Macrolide_Exporter_MacB"/>
</dbReference>
<dbReference type="InterPro" id="IPR025857">
    <property type="entry name" value="MacB_PCD"/>
</dbReference>
<organism evidence="9 10">
    <name type="scientific">Fibrella aquatilis</name>
    <dbReference type="NCBI Taxonomy" id="2817059"/>
    <lineage>
        <taxon>Bacteria</taxon>
        <taxon>Pseudomonadati</taxon>
        <taxon>Bacteroidota</taxon>
        <taxon>Cytophagia</taxon>
        <taxon>Cytophagales</taxon>
        <taxon>Spirosomataceae</taxon>
        <taxon>Fibrella</taxon>
    </lineage>
</organism>
<feature type="transmembrane region" description="Helical" evidence="6">
    <location>
        <begin position="21"/>
        <end position="41"/>
    </location>
</feature>
<evidence type="ECO:0000259" key="8">
    <source>
        <dbReference type="Pfam" id="PF12704"/>
    </source>
</evidence>
<keyword evidence="5 6" id="KW-0472">Membrane</keyword>
<dbReference type="Pfam" id="PF02687">
    <property type="entry name" value="FtsX"/>
    <property type="match status" value="2"/>
</dbReference>
<comment type="caution">
    <text evidence="9">The sequence shown here is derived from an EMBL/GenBank/DDBJ whole genome shotgun (WGS) entry which is preliminary data.</text>
</comment>
<feature type="transmembrane region" description="Helical" evidence="6">
    <location>
        <begin position="290"/>
        <end position="310"/>
    </location>
</feature>
<dbReference type="GO" id="GO:0005886">
    <property type="term" value="C:plasma membrane"/>
    <property type="evidence" value="ECO:0007669"/>
    <property type="project" value="UniProtKB-SubCell"/>
</dbReference>
<comment type="subcellular location">
    <subcellularLocation>
        <location evidence="1">Cell membrane</location>
        <topology evidence="1">Multi-pass membrane protein</topology>
    </subcellularLocation>
</comment>
<keyword evidence="2" id="KW-1003">Cell membrane</keyword>
<evidence type="ECO:0000256" key="4">
    <source>
        <dbReference type="ARBA" id="ARBA00022989"/>
    </source>
</evidence>
<evidence type="ECO:0000256" key="2">
    <source>
        <dbReference type="ARBA" id="ARBA00022475"/>
    </source>
</evidence>
<evidence type="ECO:0000259" key="7">
    <source>
        <dbReference type="Pfam" id="PF02687"/>
    </source>
</evidence>
<feature type="domain" description="MacB-like periplasmic core" evidence="8">
    <location>
        <begin position="20"/>
        <end position="250"/>
    </location>
</feature>
<keyword evidence="10" id="KW-1185">Reference proteome</keyword>
<evidence type="ECO:0000313" key="10">
    <source>
        <dbReference type="Proteomes" id="UP000664795"/>
    </source>
</evidence>
<feature type="transmembrane region" description="Helical" evidence="6">
    <location>
        <begin position="434"/>
        <end position="458"/>
    </location>
</feature>
<accession>A0A939K0Y3</accession>
<evidence type="ECO:0000256" key="3">
    <source>
        <dbReference type="ARBA" id="ARBA00022692"/>
    </source>
</evidence>
<dbReference type="GO" id="GO:0022857">
    <property type="term" value="F:transmembrane transporter activity"/>
    <property type="evidence" value="ECO:0007669"/>
    <property type="project" value="TreeGrafter"/>
</dbReference>
<dbReference type="RefSeq" id="WP_207338639.1">
    <property type="nucleotide sequence ID" value="NZ_JAFMYU010000035.1"/>
</dbReference>
<evidence type="ECO:0000256" key="5">
    <source>
        <dbReference type="ARBA" id="ARBA00023136"/>
    </source>
</evidence>
<feature type="domain" description="MacB-like periplasmic core" evidence="8">
    <location>
        <begin position="446"/>
        <end position="651"/>
    </location>
</feature>
<name>A0A939K0Y3_9BACT</name>
<dbReference type="Pfam" id="PF12704">
    <property type="entry name" value="MacB_PCD"/>
    <property type="match status" value="2"/>
</dbReference>
<dbReference type="EMBL" id="JAFMYU010000035">
    <property type="protein sequence ID" value="MBO0934674.1"/>
    <property type="molecule type" value="Genomic_DNA"/>
</dbReference>
<reference evidence="9 10" key="1">
    <citation type="submission" date="2021-03" db="EMBL/GenBank/DDBJ databases">
        <title>Fibrella sp. HMF5036 genome sequencing and assembly.</title>
        <authorList>
            <person name="Kang H."/>
            <person name="Kim H."/>
            <person name="Bae S."/>
            <person name="Joh K."/>
        </authorList>
    </citation>
    <scope>NUCLEOTIDE SEQUENCE [LARGE SCALE GENOMIC DNA]</scope>
    <source>
        <strain evidence="9 10">HMF5036</strain>
    </source>
</reference>
<dbReference type="InterPro" id="IPR003838">
    <property type="entry name" value="ABC3_permease_C"/>
</dbReference>
<keyword evidence="4 6" id="KW-1133">Transmembrane helix</keyword>
<dbReference type="PANTHER" id="PTHR30572">
    <property type="entry name" value="MEMBRANE COMPONENT OF TRANSPORTER-RELATED"/>
    <property type="match status" value="1"/>
</dbReference>
<feature type="transmembrane region" description="Helical" evidence="6">
    <location>
        <begin position="745"/>
        <end position="764"/>
    </location>
</feature>
<keyword evidence="3 6" id="KW-0812">Transmembrane</keyword>
<proteinExistence type="predicted"/>
<evidence type="ECO:0000313" key="9">
    <source>
        <dbReference type="EMBL" id="MBO0934674.1"/>
    </source>
</evidence>
<dbReference type="PANTHER" id="PTHR30572:SF18">
    <property type="entry name" value="ABC-TYPE MACROLIDE FAMILY EXPORT SYSTEM PERMEASE COMPONENT 2"/>
    <property type="match status" value="1"/>
</dbReference>
<feature type="domain" description="ABC3 transporter permease C-terminal" evidence="7">
    <location>
        <begin position="297"/>
        <end position="406"/>
    </location>
</feature>
<gene>
    <name evidence="9" type="ORF">J2I48_26935</name>
</gene>
<feature type="transmembrane region" description="Helical" evidence="6">
    <location>
        <begin position="693"/>
        <end position="717"/>
    </location>
</feature>
<feature type="transmembrane region" description="Helical" evidence="6">
    <location>
        <begin position="779"/>
        <end position="799"/>
    </location>
</feature>
<sequence length="816" mass="88951">MFRHYLTISLRNLRKNRIFTAINIVGLGLGIATFGLLWEYVAFERSVNQFHDNKANTYRMLFETPGGQTNEYTPAGLIADAKPVFGEVQAACRIFSSGAQGIVSITGPDGTAQAFREDDVAFVDASFFRVFTFPLRSGSAAGLARPGVVYLSEKAEKKYFGEQPALGKLLTLNGQFGSLLFTVGGVYINMPANSDLQYDLLMSLQTLAIPANLNGNTWAELTSYGNNFLASYLLLSPTANVAALDKKLTAFYHQKKPDETQTSIRLQPLTNQHLGASLNDPLMTTGSLRFVYLLSGLALLIVLIAWLNYVNLSTATALQRAKEVGVRKVVGATNGQLAGQLLGESVLINALGLALGLLLLTLFQPALNTFINKELSLGMLLAGQSGQAGFWLVGLLALVAGAMLSGGYVAFAMTRTRAAEVVRVGVAKTGRGAWLRQGLVVVQFGIAVALVVVTMVMYRQLHFLQNRPLGMRTAQLVTIEGPSIGKSQPDFRSRVANFKQQVAALSYVQTWCDAGNVPGRWYNFSGNGITRQTPRPGDEQKNYNVLFIDERYLPTFSIGLAAGQNFTHAMAERGYDKGGAVLINEKAALALGFNSAKEAVGQVVKWGSDYEVVGVVSNYRHQSPKVAIEPVVFFPRVNNGMITLRLTPDNMPQKLAELEKLYKASYPGNPFDYFFVDEKYNEQYRTEQQYGQLFGAAAGLAIFIACLGLFGLATFMAQQRTKEIGIRKVLGASVASIATLLSRDFLKLVGVAFLLASPLAWWGMTRWLQNFADKTPLDWWLFAGAGLLAALIALLTVSFQSIRAALSDPVKSLRSE</sequence>
<evidence type="ECO:0000256" key="1">
    <source>
        <dbReference type="ARBA" id="ARBA00004651"/>
    </source>
</evidence>
<feature type="domain" description="ABC3 transporter permease C-terminal" evidence="7">
    <location>
        <begin position="697"/>
        <end position="805"/>
    </location>
</feature>
<protein>
    <submittedName>
        <fullName evidence="9">ABC transporter permease</fullName>
    </submittedName>
</protein>
<evidence type="ECO:0000256" key="6">
    <source>
        <dbReference type="SAM" id="Phobius"/>
    </source>
</evidence>
<feature type="transmembrane region" description="Helical" evidence="6">
    <location>
        <begin position="346"/>
        <end position="368"/>
    </location>
</feature>